<evidence type="ECO:0000313" key="1">
    <source>
        <dbReference type="EMBL" id="NYD91084.1"/>
    </source>
</evidence>
<dbReference type="EMBL" id="JACCBY010000004">
    <property type="protein sequence ID" value="NYD91084.1"/>
    <property type="molecule type" value="Genomic_DNA"/>
</dbReference>
<proteinExistence type="predicted"/>
<reference evidence="1 2" key="2">
    <citation type="submission" date="2020-08" db="EMBL/GenBank/DDBJ databases">
        <title>The Agave Microbiome: Exploring the role of microbial communities in plant adaptations to desert environments.</title>
        <authorList>
            <person name="Partida-Martinez L.P."/>
        </authorList>
    </citation>
    <scope>NUCLEOTIDE SEQUENCE [LARGE SCALE GENOMIC DNA]</scope>
    <source>
        <strain evidence="1 2">AS2.3</strain>
    </source>
</reference>
<reference evidence="1 2" key="1">
    <citation type="submission" date="2020-07" db="EMBL/GenBank/DDBJ databases">
        <authorList>
            <person name="Partida-Martinez L."/>
            <person name="Huntemann M."/>
            <person name="Clum A."/>
            <person name="Wang J."/>
            <person name="Palaniappan K."/>
            <person name="Ritter S."/>
            <person name="Chen I.-M."/>
            <person name="Stamatis D."/>
            <person name="Reddy T."/>
            <person name="O'Malley R."/>
            <person name="Daum C."/>
            <person name="Shapiro N."/>
            <person name="Ivanova N."/>
            <person name="Kyrpides N."/>
            <person name="Woyke T."/>
        </authorList>
    </citation>
    <scope>NUCLEOTIDE SEQUENCE [LARGE SCALE GENOMIC DNA]</scope>
    <source>
        <strain evidence="1 2">AS2.3</strain>
    </source>
</reference>
<dbReference type="AlphaFoldDB" id="A0A7Y9K3J1"/>
<evidence type="ECO:0000313" key="2">
    <source>
        <dbReference type="Proteomes" id="UP000517753"/>
    </source>
</evidence>
<protein>
    <submittedName>
        <fullName evidence="1">Uncharacterized protein</fullName>
    </submittedName>
</protein>
<organism evidence="1 2">
    <name type="scientific">Sphingomonas melonis</name>
    <dbReference type="NCBI Taxonomy" id="152682"/>
    <lineage>
        <taxon>Bacteria</taxon>
        <taxon>Pseudomonadati</taxon>
        <taxon>Pseudomonadota</taxon>
        <taxon>Alphaproteobacteria</taxon>
        <taxon>Sphingomonadales</taxon>
        <taxon>Sphingomonadaceae</taxon>
        <taxon>Sphingomonas</taxon>
    </lineage>
</organism>
<sequence length="196" mass="21402">MTDQAHHDAEEVLMAFAVEPEHDRGTLERYLRLHPELAEDLIDLSMELRLQRTTADISAPVDEAWVEASLADFHAAAPARMAAQVADPFATLSSGELVTLRRSLDVPSGVIQGFRSRSVDFASVPVGFLADLARGLRTGVDELSAFLAGPPRLTPGLSYKSDDAPGADGNKVTFKALLEQCRVPEDRRKQLLNPRD</sequence>
<comment type="caution">
    <text evidence="1">The sequence shown here is derived from an EMBL/GenBank/DDBJ whole genome shotgun (WGS) entry which is preliminary data.</text>
</comment>
<dbReference type="Proteomes" id="UP000517753">
    <property type="component" value="Unassembled WGS sequence"/>
</dbReference>
<gene>
    <name evidence="1" type="ORF">HD841_002891</name>
</gene>
<accession>A0A7Y9K3J1</accession>
<dbReference type="RefSeq" id="WP_179509527.1">
    <property type="nucleotide sequence ID" value="NZ_JACCBY010000004.1"/>
</dbReference>
<keyword evidence="2" id="KW-1185">Reference proteome</keyword>
<name>A0A7Y9K3J1_9SPHN</name>